<evidence type="ECO:0000313" key="3">
    <source>
        <dbReference type="Proteomes" id="UP000018420"/>
    </source>
</evidence>
<dbReference type="CDD" id="cd02042">
    <property type="entry name" value="ParAB_family"/>
    <property type="match status" value="1"/>
</dbReference>
<reference evidence="2 3" key="1">
    <citation type="submission" date="2013-05" db="EMBL/GenBank/DDBJ databases">
        <title>Genome assembly of Acinetobacter junii MTCC 11364.</title>
        <authorList>
            <person name="Khatri I."/>
            <person name="Singh N.K."/>
            <person name="Subramanian S."/>
            <person name="Mayilraj S."/>
        </authorList>
    </citation>
    <scope>NUCLEOTIDE SEQUENCE [LARGE SCALE GENOMIC DNA]</scope>
    <source>
        <strain evidence="2 3">MTCC 11364</strain>
    </source>
</reference>
<dbReference type="PANTHER" id="PTHR13696">
    <property type="entry name" value="P-LOOP CONTAINING NUCLEOSIDE TRIPHOSPHATE HYDROLASE"/>
    <property type="match status" value="1"/>
</dbReference>
<dbReference type="Proteomes" id="UP000018420">
    <property type="component" value="Unassembled WGS sequence"/>
</dbReference>
<organism evidence="2 3">
    <name type="scientific">Acinetobacter junii CIP 107470 = MTCC 11364</name>
    <dbReference type="NCBI Taxonomy" id="1217666"/>
    <lineage>
        <taxon>Bacteria</taxon>
        <taxon>Pseudomonadati</taxon>
        <taxon>Pseudomonadota</taxon>
        <taxon>Gammaproteobacteria</taxon>
        <taxon>Moraxellales</taxon>
        <taxon>Moraxellaceae</taxon>
        <taxon>Acinetobacter</taxon>
    </lineage>
</organism>
<dbReference type="Gene3D" id="3.40.50.300">
    <property type="entry name" value="P-loop containing nucleotide triphosphate hydrolases"/>
    <property type="match status" value="1"/>
</dbReference>
<dbReference type="RefSeq" id="WP_004907755.1">
    <property type="nucleotide sequence ID" value="NZ_ASYZ01000087.1"/>
</dbReference>
<dbReference type="Pfam" id="PF13614">
    <property type="entry name" value="AAA_31"/>
    <property type="match status" value="1"/>
</dbReference>
<evidence type="ECO:0000259" key="1">
    <source>
        <dbReference type="Pfam" id="PF13614"/>
    </source>
</evidence>
<proteinExistence type="predicted"/>
<dbReference type="PANTHER" id="PTHR13696:SF99">
    <property type="entry name" value="COBYRINIC ACID AC-DIAMIDE SYNTHASE"/>
    <property type="match status" value="1"/>
</dbReference>
<evidence type="ECO:0000313" key="2">
    <source>
        <dbReference type="EMBL" id="EPR85831.1"/>
    </source>
</evidence>
<accession>S7WRM8</accession>
<comment type="caution">
    <text evidence="2">The sequence shown here is derived from an EMBL/GenBank/DDBJ whole genome shotgun (WGS) entry which is preliminary data.</text>
</comment>
<name>S7WRM8_ACIJU</name>
<sequence length="265" mass="29097">MKILAIANQKGGPGKTTISLHLAYFLLERQKKVVFVDLDPSGDATSTLLQGDIILKGGEIPLSDVQLLESVSLFKGEAPALNTDYQFTLFQGTKPLIDIGNESIQFFADNINFVNESFDDDVYCIIDGGPTAGVLQFATLVVSQYLAVPIELDKYSLNATTSVSVTLENIREYNPDLEFLGVIPNRVYHVSPAQKALLQQLQTEFADTLLGESLYISQRQAVRDALDNNQPVWSLKKESARLVGKEILAIANTIFAKMGLEEAQP</sequence>
<dbReference type="InterPro" id="IPR025669">
    <property type="entry name" value="AAA_dom"/>
</dbReference>
<feature type="domain" description="AAA" evidence="1">
    <location>
        <begin position="1"/>
        <end position="178"/>
    </location>
</feature>
<gene>
    <name evidence="2" type="ORF">L292_3161</name>
</gene>
<dbReference type="AlphaFoldDB" id="S7WRM8"/>
<dbReference type="InterPro" id="IPR027417">
    <property type="entry name" value="P-loop_NTPase"/>
</dbReference>
<protein>
    <submittedName>
        <fullName evidence="2">Chromosome (Plasmid) partitioning protein ParA</fullName>
    </submittedName>
</protein>
<dbReference type="PATRIC" id="fig|1330047.3.peg.1755"/>
<dbReference type="InterPro" id="IPR050678">
    <property type="entry name" value="DNA_Partitioning_ATPase"/>
</dbReference>
<dbReference type="SUPFAM" id="SSF52540">
    <property type="entry name" value="P-loop containing nucleoside triphosphate hydrolases"/>
    <property type="match status" value="1"/>
</dbReference>
<dbReference type="EMBL" id="ASYZ01000087">
    <property type="protein sequence ID" value="EPR85831.1"/>
    <property type="molecule type" value="Genomic_DNA"/>
</dbReference>